<dbReference type="RefSeq" id="WP_145282829.1">
    <property type="nucleotide sequence ID" value="NZ_CP036291.1"/>
</dbReference>
<keyword evidence="1" id="KW-0175">Coiled coil</keyword>
<name>A0A518D9M1_9BACT</name>
<organism evidence="3 4">
    <name type="scientific">Pirellulimonas nuda</name>
    <dbReference type="NCBI Taxonomy" id="2528009"/>
    <lineage>
        <taxon>Bacteria</taxon>
        <taxon>Pseudomonadati</taxon>
        <taxon>Planctomycetota</taxon>
        <taxon>Planctomycetia</taxon>
        <taxon>Pirellulales</taxon>
        <taxon>Lacipirellulaceae</taxon>
        <taxon>Pirellulimonas</taxon>
    </lineage>
</organism>
<dbReference type="OrthoDB" id="274366at2"/>
<dbReference type="Proteomes" id="UP000317429">
    <property type="component" value="Chromosome"/>
</dbReference>
<dbReference type="AlphaFoldDB" id="A0A518D9M1"/>
<reference evidence="3 4" key="1">
    <citation type="submission" date="2019-02" db="EMBL/GenBank/DDBJ databases">
        <title>Deep-cultivation of Planctomycetes and their phenomic and genomic characterization uncovers novel biology.</title>
        <authorList>
            <person name="Wiegand S."/>
            <person name="Jogler M."/>
            <person name="Boedeker C."/>
            <person name="Pinto D."/>
            <person name="Vollmers J."/>
            <person name="Rivas-Marin E."/>
            <person name="Kohn T."/>
            <person name="Peeters S.H."/>
            <person name="Heuer A."/>
            <person name="Rast P."/>
            <person name="Oberbeckmann S."/>
            <person name="Bunk B."/>
            <person name="Jeske O."/>
            <person name="Meyerdierks A."/>
            <person name="Storesund J.E."/>
            <person name="Kallscheuer N."/>
            <person name="Luecker S."/>
            <person name="Lage O.M."/>
            <person name="Pohl T."/>
            <person name="Merkel B.J."/>
            <person name="Hornburger P."/>
            <person name="Mueller R.-W."/>
            <person name="Bruemmer F."/>
            <person name="Labrenz M."/>
            <person name="Spormann A.M."/>
            <person name="Op den Camp H."/>
            <person name="Overmann J."/>
            <person name="Amann R."/>
            <person name="Jetten M.S.M."/>
            <person name="Mascher T."/>
            <person name="Medema M.H."/>
            <person name="Devos D.P."/>
            <person name="Kaster A.-K."/>
            <person name="Ovreas L."/>
            <person name="Rohde M."/>
            <person name="Galperin M.Y."/>
            <person name="Jogler C."/>
        </authorList>
    </citation>
    <scope>NUCLEOTIDE SEQUENCE [LARGE SCALE GENOMIC DNA]</scope>
    <source>
        <strain evidence="3 4">Pla175</strain>
    </source>
</reference>
<evidence type="ECO:0000256" key="2">
    <source>
        <dbReference type="SAM" id="MobiDB-lite"/>
    </source>
</evidence>
<proteinExistence type="predicted"/>
<feature type="compositionally biased region" description="Gly residues" evidence="2">
    <location>
        <begin position="507"/>
        <end position="517"/>
    </location>
</feature>
<evidence type="ECO:0000313" key="4">
    <source>
        <dbReference type="Proteomes" id="UP000317429"/>
    </source>
</evidence>
<feature type="coiled-coil region" evidence="1">
    <location>
        <begin position="235"/>
        <end position="366"/>
    </location>
</feature>
<dbReference type="EMBL" id="CP036291">
    <property type="protein sequence ID" value="QDU88185.1"/>
    <property type="molecule type" value="Genomic_DNA"/>
</dbReference>
<evidence type="ECO:0000313" key="3">
    <source>
        <dbReference type="EMBL" id="QDU88185.1"/>
    </source>
</evidence>
<evidence type="ECO:0008006" key="5">
    <source>
        <dbReference type="Google" id="ProtNLM"/>
    </source>
</evidence>
<keyword evidence="4" id="KW-1185">Reference proteome</keyword>
<feature type="region of interest" description="Disordered" evidence="2">
    <location>
        <begin position="471"/>
        <end position="517"/>
    </location>
</feature>
<dbReference type="KEGG" id="pnd:Pla175_15570"/>
<evidence type="ECO:0000256" key="1">
    <source>
        <dbReference type="SAM" id="Coils"/>
    </source>
</evidence>
<feature type="compositionally biased region" description="Low complexity" evidence="2">
    <location>
        <begin position="494"/>
        <end position="506"/>
    </location>
</feature>
<protein>
    <recommendedName>
        <fullName evidence="5">Chromosome partition protein Smc</fullName>
    </recommendedName>
</protein>
<accession>A0A518D9M1</accession>
<gene>
    <name evidence="3" type="ORF">Pla175_15570</name>
</gene>
<feature type="coiled-coil region" evidence="1">
    <location>
        <begin position="71"/>
        <end position="168"/>
    </location>
</feature>
<sequence>MVNAYTRGADVLRVLESAARAARSDAERHTRGTAELESHIQADLRERAGALEQLAEHYLPRLDRETVARSIREVRGEVSELLARKQQREAELRQRWEATLDARQAIEGELEQATASLNELVERRESLELRLAETLQADAQFAELSAKAIKSEAALHQNEQRVAEAKQEAEAKLPAYERSRMFKYLVGRNYGAPSYAGRGLTRRLDRWVAKLVDWPRARQSYDFLRITPELMAAEVERRRSEFAGLMEQVEAIEQQHSDAIGLTAALTEGVRAGKQRDALITRLEAEQGRRDEIEQEQHALAQRENAFYKQAVDRVEQALGELKESALAARARATPETTDDRLVEQIAALNRRVAEAGRQAADVRADGQKLVAGAGQLADIARRFRSHEFDSVRSVFPEGFSPASWVDQLLRGELSAEKLWTQLATQQRFAPHWVEREYGRRGGVMDSEFSYVLMRVLAEAAGAAIQHAARGGFDMRSGGGSRGRWSPPRPSLPRRPAARAPSVRRPTGGGFTTGRGF</sequence>